<dbReference type="KEGG" id="mur:EQY75_13575"/>
<dbReference type="InterPro" id="IPR008754">
    <property type="entry name" value="Peptidase_M43"/>
</dbReference>
<reference evidence="11 12" key="1">
    <citation type="submission" date="2019-01" db="EMBL/GenBank/DDBJ databases">
        <title>Muriicola soli sp. nov., isolated from soil.</title>
        <authorList>
            <person name="Kang H.J."/>
            <person name="Kim S.B."/>
        </authorList>
    </citation>
    <scope>NUCLEOTIDE SEQUENCE [LARGE SCALE GENOMIC DNA]</scope>
    <source>
        <strain evidence="11 12">MMS17-SY002</strain>
    </source>
</reference>
<evidence type="ECO:0000259" key="10">
    <source>
        <dbReference type="Pfam" id="PF05572"/>
    </source>
</evidence>
<protein>
    <submittedName>
        <fullName evidence="11">Zinc metalloprotease</fullName>
    </submittedName>
</protein>
<keyword evidence="12" id="KW-1185">Reference proteome</keyword>
<feature type="domain" description="Peptidase M43 pregnancy-associated plasma-A" evidence="10">
    <location>
        <begin position="237"/>
        <end position="352"/>
    </location>
</feature>
<evidence type="ECO:0000256" key="4">
    <source>
        <dbReference type="ARBA" id="ARBA00022729"/>
    </source>
</evidence>
<feature type="region of interest" description="Disordered" evidence="9">
    <location>
        <begin position="93"/>
        <end position="120"/>
    </location>
</feature>
<dbReference type="OrthoDB" id="6278496at2"/>
<dbReference type="GO" id="GO:0008237">
    <property type="term" value="F:metallopeptidase activity"/>
    <property type="evidence" value="ECO:0007669"/>
    <property type="project" value="UniProtKB-KW"/>
</dbReference>
<evidence type="ECO:0000256" key="3">
    <source>
        <dbReference type="ARBA" id="ARBA00022723"/>
    </source>
</evidence>
<dbReference type="EMBL" id="CP035544">
    <property type="protein sequence ID" value="QBA65467.1"/>
    <property type="molecule type" value="Genomic_DNA"/>
</dbReference>
<name>A0A411ED55_9FLAO</name>
<evidence type="ECO:0000313" key="11">
    <source>
        <dbReference type="EMBL" id="QBA65467.1"/>
    </source>
</evidence>
<evidence type="ECO:0000313" key="12">
    <source>
        <dbReference type="Proteomes" id="UP000290889"/>
    </source>
</evidence>
<evidence type="ECO:0000256" key="7">
    <source>
        <dbReference type="ARBA" id="ARBA00023049"/>
    </source>
</evidence>
<evidence type="ECO:0000256" key="6">
    <source>
        <dbReference type="ARBA" id="ARBA00022833"/>
    </source>
</evidence>
<proteinExistence type="inferred from homology"/>
<gene>
    <name evidence="11" type="ORF">EQY75_13575</name>
</gene>
<comment type="similarity">
    <text evidence="1">Belongs to the peptidase M43B family.</text>
</comment>
<dbReference type="Pfam" id="PF05572">
    <property type="entry name" value="Peptidase_M43"/>
    <property type="match status" value="1"/>
</dbReference>
<dbReference type="CDD" id="cd04275">
    <property type="entry name" value="ZnMc_pappalysin_like"/>
    <property type="match status" value="1"/>
</dbReference>
<dbReference type="Gene3D" id="3.40.390.10">
    <property type="entry name" value="Collagenase (Catalytic Domain)"/>
    <property type="match status" value="1"/>
</dbReference>
<dbReference type="PANTHER" id="PTHR47466">
    <property type="match status" value="1"/>
</dbReference>
<feature type="compositionally biased region" description="Gly residues" evidence="9">
    <location>
        <begin position="101"/>
        <end position="117"/>
    </location>
</feature>
<dbReference type="AlphaFoldDB" id="A0A411ED55"/>
<keyword evidence="8" id="KW-1015">Disulfide bond</keyword>
<evidence type="ECO:0000256" key="2">
    <source>
        <dbReference type="ARBA" id="ARBA00022670"/>
    </source>
</evidence>
<dbReference type="SUPFAM" id="SSF55486">
    <property type="entry name" value="Metalloproteases ('zincins'), catalytic domain"/>
    <property type="match status" value="1"/>
</dbReference>
<evidence type="ECO:0000256" key="5">
    <source>
        <dbReference type="ARBA" id="ARBA00022801"/>
    </source>
</evidence>
<evidence type="ECO:0000256" key="1">
    <source>
        <dbReference type="ARBA" id="ARBA00008721"/>
    </source>
</evidence>
<evidence type="ECO:0000256" key="9">
    <source>
        <dbReference type="SAM" id="MobiDB-lite"/>
    </source>
</evidence>
<evidence type="ECO:0000256" key="8">
    <source>
        <dbReference type="ARBA" id="ARBA00023157"/>
    </source>
</evidence>
<dbReference type="PANTHER" id="PTHR47466:SF1">
    <property type="entry name" value="METALLOPROTEASE MEP1 (AFU_ORTHOLOGUE AFUA_1G07730)-RELATED"/>
    <property type="match status" value="1"/>
</dbReference>
<dbReference type="PROSITE" id="PS51257">
    <property type="entry name" value="PROKAR_LIPOPROTEIN"/>
    <property type="match status" value="1"/>
</dbReference>
<keyword evidence="3" id="KW-0479">Metal-binding</keyword>
<accession>A0A411ED55</accession>
<dbReference type="GO" id="GO:0006508">
    <property type="term" value="P:proteolysis"/>
    <property type="evidence" value="ECO:0007669"/>
    <property type="project" value="UniProtKB-KW"/>
</dbReference>
<sequence length="364" mass="39246">MIRKTFFGIAVLSLAMVSCEKESNEAAIINAQEIQVDMSDFYVYTDEVDDFFAKGEKGKHCASMSVLNAELSKNPGLERKMYDIEKQARKFIASKKPDGKPGNGNGGGNGDGGGGGDPVDDGLGAISIPVVVHVIYNQANPDENISSAQINSQISVLNADFNATNNDKNQVPSEFSGLAANSDINFNLAQVIRVSSTRTSWGTNNAMKYSSNGGSDAVSPQTHLNIWVCNIGGGILGYAQFPGGNSSTDGVVISPQYFGTTGYVSAPFDKGRTATHEVGHWANLRHIWGDGRCRQDDFVSDTPSSDRPNYGCPTYPTAHCRSNDMTMNYMDYTNDACMYMFSEGQKARMRAIFAPGGPRDAFLP</sequence>
<keyword evidence="2 11" id="KW-0645">Protease</keyword>
<keyword evidence="5" id="KW-0378">Hydrolase</keyword>
<dbReference type="GO" id="GO:0046872">
    <property type="term" value="F:metal ion binding"/>
    <property type="evidence" value="ECO:0007669"/>
    <property type="project" value="UniProtKB-KW"/>
</dbReference>
<keyword evidence="6" id="KW-0862">Zinc</keyword>
<keyword evidence="7 11" id="KW-0482">Metalloprotease</keyword>
<dbReference type="InterPro" id="IPR024079">
    <property type="entry name" value="MetalloPept_cat_dom_sf"/>
</dbReference>
<keyword evidence="4" id="KW-0732">Signal</keyword>
<organism evidence="11 12">
    <name type="scientific">Muriicola soli</name>
    <dbReference type="NCBI Taxonomy" id="2507538"/>
    <lineage>
        <taxon>Bacteria</taxon>
        <taxon>Pseudomonadati</taxon>
        <taxon>Bacteroidota</taxon>
        <taxon>Flavobacteriia</taxon>
        <taxon>Flavobacteriales</taxon>
        <taxon>Flavobacteriaceae</taxon>
        <taxon>Muriicola</taxon>
    </lineage>
</organism>
<dbReference type="Proteomes" id="UP000290889">
    <property type="component" value="Chromosome"/>
</dbReference>